<dbReference type="InterPro" id="IPR036390">
    <property type="entry name" value="WH_DNA-bd_sf"/>
</dbReference>
<evidence type="ECO:0000256" key="1">
    <source>
        <dbReference type="ARBA" id="ARBA00023015"/>
    </source>
</evidence>
<dbReference type="CDD" id="cd07377">
    <property type="entry name" value="WHTH_GntR"/>
    <property type="match status" value="1"/>
</dbReference>
<reference evidence="6" key="1">
    <citation type="journal article" date="2019" name="Int. J. Syst. Evol. Microbiol.">
        <title>The Global Catalogue of Microorganisms (GCM) 10K type strain sequencing project: providing services to taxonomists for standard genome sequencing and annotation.</title>
        <authorList>
            <consortium name="The Broad Institute Genomics Platform"/>
            <consortium name="The Broad Institute Genome Sequencing Center for Infectious Disease"/>
            <person name="Wu L."/>
            <person name="Ma J."/>
        </authorList>
    </citation>
    <scope>NUCLEOTIDE SEQUENCE [LARGE SCALE GENOMIC DNA]</scope>
    <source>
        <strain evidence="6">CGMCC 4.7289</strain>
    </source>
</reference>
<comment type="caution">
    <text evidence="5">The sequence shown here is derived from an EMBL/GenBank/DDBJ whole genome shotgun (WGS) entry which is preliminary data.</text>
</comment>
<dbReference type="PRINTS" id="PR00035">
    <property type="entry name" value="HTHGNTR"/>
</dbReference>
<evidence type="ECO:0000313" key="6">
    <source>
        <dbReference type="Proteomes" id="UP001595816"/>
    </source>
</evidence>
<dbReference type="InterPro" id="IPR028978">
    <property type="entry name" value="Chorismate_lyase_/UTRA_dom_sf"/>
</dbReference>
<dbReference type="Pfam" id="PF00392">
    <property type="entry name" value="GntR"/>
    <property type="match status" value="1"/>
</dbReference>
<dbReference type="Gene3D" id="3.40.1410.10">
    <property type="entry name" value="Chorismate lyase-like"/>
    <property type="match status" value="1"/>
</dbReference>
<sequence length="259" mass="28338">MRTRDLLPTTDGEGGGVARYREIAGDLAAKIRDGRYSPGEALPAQRELSQAYGVTLMTLRQALRELSAEGLIVQQPGKGTFVAPPHLAYQLGSLRSFADDLRDQGHEVRTTVISCAQRRVPARIAARLRIRETETGLRLERVRAFAGRRAIHQISWVREPQADRLRDVDFTSVSLYAALADQGVAVARAAETIRPATLDADVARHLDDDEGVPVLVSDRITYTPDGTALVADRATILGSMMQITADRAATTLSLTWRPT</sequence>
<dbReference type="InterPro" id="IPR050679">
    <property type="entry name" value="Bact_HTH_transcr_reg"/>
</dbReference>
<dbReference type="SUPFAM" id="SSF64288">
    <property type="entry name" value="Chorismate lyase-like"/>
    <property type="match status" value="1"/>
</dbReference>
<dbReference type="SMART" id="SM00866">
    <property type="entry name" value="UTRA"/>
    <property type="match status" value="1"/>
</dbReference>
<dbReference type="InterPro" id="IPR036388">
    <property type="entry name" value="WH-like_DNA-bd_sf"/>
</dbReference>
<dbReference type="SUPFAM" id="SSF46785">
    <property type="entry name" value="Winged helix' DNA-binding domain"/>
    <property type="match status" value="1"/>
</dbReference>
<dbReference type="SMART" id="SM00345">
    <property type="entry name" value="HTH_GNTR"/>
    <property type="match status" value="1"/>
</dbReference>
<keyword evidence="2" id="KW-0238">DNA-binding</keyword>
<dbReference type="RefSeq" id="WP_253761288.1">
    <property type="nucleotide sequence ID" value="NZ_JAMZDZ010000001.1"/>
</dbReference>
<dbReference type="PROSITE" id="PS50949">
    <property type="entry name" value="HTH_GNTR"/>
    <property type="match status" value="1"/>
</dbReference>
<organism evidence="5 6">
    <name type="scientific">Hamadaea flava</name>
    <dbReference type="NCBI Taxonomy" id="1742688"/>
    <lineage>
        <taxon>Bacteria</taxon>
        <taxon>Bacillati</taxon>
        <taxon>Actinomycetota</taxon>
        <taxon>Actinomycetes</taxon>
        <taxon>Micromonosporales</taxon>
        <taxon>Micromonosporaceae</taxon>
        <taxon>Hamadaea</taxon>
    </lineage>
</organism>
<dbReference type="Proteomes" id="UP001595816">
    <property type="component" value="Unassembled WGS sequence"/>
</dbReference>
<proteinExistence type="predicted"/>
<evidence type="ECO:0000259" key="4">
    <source>
        <dbReference type="PROSITE" id="PS50949"/>
    </source>
</evidence>
<dbReference type="InterPro" id="IPR000524">
    <property type="entry name" value="Tscrpt_reg_HTH_GntR"/>
</dbReference>
<keyword evidence="1" id="KW-0805">Transcription regulation</keyword>
<dbReference type="Gene3D" id="1.10.10.10">
    <property type="entry name" value="Winged helix-like DNA-binding domain superfamily/Winged helix DNA-binding domain"/>
    <property type="match status" value="1"/>
</dbReference>
<keyword evidence="6" id="KW-1185">Reference proteome</keyword>
<dbReference type="PANTHER" id="PTHR44846:SF1">
    <property type="entry name" value="MANNOSYL-D-GLYCERATE TRANSPORT_METABOLISM SYSTEM REPRESSOR MNGR-RELATED"/>
    <property type="match status" value="1"/>
</dbReference>
<protein>
    <submittedName>
        <fullName evidence="5">GntR family transcriptional regulator</fullName>
    </submittedName>
</protein>
<keyword evidence="3" id="KW-0804">Transcription</keyword>
<evidence type="ECO:0000256" key="3">
    <source>
        <dbReference type="ARBA" id="ARBA00023163"/>
    </source>
</evidence>
<dbReference type="InterPro" id="IPR011663">
    <property type="entry name" value="UTRA"/>
</dbReference>
<evidence type="ECO:0000313" key="5">
    <source>
        <dbReference type="EMBL" id="MFC4134564.1"/>
    </source>
</evidence>
<feature type="domain" description="HTH gntR-type" evidence="4">
    <location>
        <begin position="17"/>
        <end position="85"/>
    </location>
</feature>
<gene>
    <name evidence="5" type="ORF">ACFOZ4_28475</name>
</gene>
<dbReference type="Pfam" id="PF07702">
    <property type="entry name" value="UTRA"/>
    <property type="match status" value="1"/>
</dbReference>
<dbReference type="PANTHER" id="PTHR44846">
    <property type="entry name" value="MANNOSYL-D-GLYCERATE TRANSPORT/METABOLISM SYSTEM REPRESSOR MNGR-RELATED"/>
    <property type="match status" value="1"/>
</dbReference>
<accession>A0ABV8LXN4</accession>
<evidence type="ECO:0000256" key="2">
    <source>
        <dbReference type="ARBA" id="ARBA00023125"/>
    </source>
</evidence>
<name>A0ABV8LXN4_9ACTN</name>
<dbReference type="EMBL" id="JBHSAY010000015">
    <property type="protein sequence ID" value="MFC4134564.1"/>
    <property type="molecule type" value="Genomic_DNA"/>
</dbReference>